<evidence type="ECO:0000313" key="9">
    <source>
        <dbReference type="Proteomes" id="UP000774750"/>
    </source>
</evidence>
<evidence type="ECO:0000256" key="3">
    <source>
        <dbReference type="ARBA" id="ARBA00023082"/>
    </source>
</evidence>
<dbReference type="InterPro" id="IPR013325">
    <property type="entry name" value="RNA_pol_sigma_r2"/>
</dbReference>
<dbReference type="InterPro" id="IPR039425">
    <property type="entry name" value="RNA_pol_sigma-70-like"/>
</dbReference>
<evidence type="ECO:0000256" key="2">
    <source>
        <dbReference type="ARBA" id="ARBA00023015"/>
    </source>
</evidence>
<gene>
    <name evidence="8" type="ORF">H6A12_11355</name>
</gene>
<sequence>MNGINQKEAAVMQAIEGLYDAYAADLYRYLLFLTHDAALSEDLLSETFMRAIGALSAFRGESSEKTWLFGIARNVWLSQLKKSKKLSGDEPLADCLSVSVEEIAENRALIDRIKTLMNTRSETERTIFWMRADGYAYAQIAARCNIHENTARVLFSRVKRWLTDTLSKEGFL</sequence>
<name>A0A939BFF2_9FIRM</name>
<feature type="domain" description="RNA polymerase sigma factor 70 region 4 type 2" evidence="7">
    <location>
        <begin position="113"/>
        <end position="162"/>
    </location>
</feature>
<dbReference type="GO" id="GO:0016987">
    <property type="term" value="F:sigma factor activity"/>
    <property type="evidence" value="ECO:0007669"/>
    <property type="project" value="UniProtKB-KW"/>
</dbReference>
<reference evidence="8" key="1">
    <citation type="submission" date="2020-08" db="EMBL/GenBank/DDBJ databases">
        <authorList>
            <person name="Cejkova D."/>
            <person name="Kubasova T."/>
            <person name="Jahodarova E."/>
            <person name="Rychlik I."/>
        </authorList>
    </citation>
    <scope>NUCLEOTIDE SEQUENCE</scope>
    <source>
        <strain evidence="8">An559</strain>
    </source>
</reference>
<dbReference type="Gene3D" id="1.10.10.10">
    <property type="entry name" value="Winged helix-like DNA-binding domain superfamily/Winged helix DNA-binding domain"/>
    <property type="match status" value="1"/>
</dbReference>
<dbReference type="GO" id="GO:0003677">
    <property type="term" value="F:DNA binding"/>
    <property type="evidence" value="ECO:0007669"/>
    <property type="project" value="UniProtKB-KW"/>
</dbReference>
<dbReference type="SUPFAM" id="SSF88659">
    <property type="entry name" value="Sigma3 and sigma4 domains of RNA polymerase sigma factors"/>
    <property type="match status" value="1"/>
</dbReference>
<dbReference type="EMBL" id="JACJKY010000025">
    <property type="protein sequence ID" value="MBM6921746.1"/>
    <property type="molecule type" value="Genomic_DNA"/>
</dbReference>
<evidence type="ECO:0000313" key="8">
    <source>
        <dbReference type="EMBL" id="MBM6921746.1"/>
    </source>
</evidence>
<dbReference type="PANTHER" id="PTHR43133:SF8">
    <property type="entry name" value="RNA POLYMERASE SIGMA FACTOR HI_1459-RELATED"/>
    <property type="match status" value="1"/>
</dbReference>
<keyword evidence="5" id="KW-0804">Transcription</keyword>
<dbReference type="SUPFAM" id="SSF88946">
    <property type="entry name" value="Sigma2 domain of RNA polymerase sigma factors"/>
    <property type="match status" value="1"/>
</dbReference>
<comment type="caution">
    <text evidence="8">The sequence shown here is derived from an EMBL/GenBank/DDBJ whole genome shotgun (WGS) entry which is preliminary data.</text>
</comment>
<dbReference type="Pfam" id="PF04542">
    <property type="entry name" value="Sigma70_r2"/>
    <property type="match status" value="1"/>
</dbReference>
<dbReference type="RefSeq" id="WP_204447961.1">
    <property type="nucleotide sequence ID" value="NZ_JACJKY010000025.1"/>
</dbReference>
<dbReference type="Pfam" id="PF08281">
    <property type="entry name" value="Sigma70_r4_2"/>
    <property type="match status" value="1"/>
</dbReference>
<dbReference type="NCBIfam" id="TIGR02937">
    <property type="entry name" value="sigma70-ECF"/>
    <property type="match status" value="1"/>
</dbReference>
<keyword evidence="2" id="KW-0805">Transcription regulation</keyword>
<organism evidence="8 9">
    <name type="scientific">Merdimmobilis hominis</name>
    <dbReference type="NCBI Taxonomy" id="2897707"/>
    <lineage>
        <taxon>Bacteria</taxon>
        <taxon>Bacillati</taxon>
        <taxon>Bacillota</taxon>
        <taxon>Clostridia</taxon>
        <taxon>Eubacteriales</taxon>
        <taxon>Oscillospiraceae</taxon>
        <taxon>Merdimmobilis</taxon>
    </lineage>
</organism>
<evidence type="ECO:0000259" key="6">
    <source>
        <dbReference type="Pfam" id="PF04542"/>
    </source>
</evidence>
<evidence type="ECO:0000256" key="4">
    <source>
        <dbReference type="ARBA" id="ARBA00023125"/>
    </source>
</evidence>
<feature type="domain" description="RNA polymerase sigma-70 region 2" evidence="6">
    <location>
        <begin position="18"/>
        <end position="84"/>
    </location>
</feature>
<dbReference type="AlphaFoldDB" id="A0A939BFF2"/>
<evidence type="ECO:0000256" key="1">
    <source>
        <dbReference type="ARBA" id="ARBA00010641"/>
    </source>
</evidence>
<keyword evidence="3" id="KW-0731">Sigma factor</keyword>
<comment type="similarity">
    <text evidence="1">Belongs to the sigma-70 factor family. ECF subfamily.</text>
</comment>
<reference evidence="8" key="2">
    <citation type="journal article" date="2021" name="Sci. Rep.">
        <title>The distribution of antibiotic resistance genes in chicken gut microbiota commensals.</title>
        <authorList>
            <person name="Juricova H."/>
            <person name="Matiasovicova J."/>
            <person name="Kubasova T."/>
            <person name="Cejkova D."/>
            <person name="Rychlik I."/>
        </authorList>
    </citation>
    <scope>NUCLEOTIDE SEQUENCE</scope>
    <source>
        <strain evidence="8">An559</strain>
    </source>
</reference>
<dbReference type="InterPro" id="IPR036388">
    <property type="entry name" value="WH-like_DNA-bd_sf"/>
</dbReference>
<dbReference type="PANTHER" id="PTHR43133">
    <property type="entry name" value="RNA POLYMERASE ECF-TYPE SIGMA FACTO"/>
    <property type="match status" value="1"/>
</dbReference>
<dbReference type="GO" id="GO:0006352">
    <property type="term" value="P:DNA-templated transcription initiation"/>
    <property type="evidence" value="ECO:0007669"/>
    <property type="project" value="InterPro"/>
</dbReference>
<keyword evidence="4" id="KW-0238">DNA-binding</keyword>
<keyword evidence="9" id="KW-1185">Reference proteome</keyword>
<dbReference type="Gene3D" id="1.10.1740.10">
    <property type="match status" value="1"/>
</dbReference>
<protein>
    <submittedName>
        <fullName evidence="8">RNA polymerase sigma factor</fullName>
    </submittedName>
</protein>
<dbReference type="InterPro" id="IPR013324">
    <property type="entry name" value="RNA_pol_sigma_r3/r4-like"/>
</dbReference>
<proteinExistence type="inferred from homology"/>
<accession>A0A939BFF2</accession>
<evidence type="ECO:0000256" key="5">
    <source>
        <dbReference type="ARBA" id="ARBA00023163"/>
    </source>
</evidence>
<dbReference type="InterPro" id="IPR007627">
    <property type="entry name" value="RNA_pol_sigma70_r2"/>
</dbReference>
<dbReference type="InterPro" id="IPR014284">
    <property type="entry name" value="RNA_pol_sigma-70_dom"/>
</dbReference>
<evidence type="ECO:0000259" key="7">
    <source>
        <dbReference type="Pfam" id="PF08281"/>
    </source>
</evidence>
<dbReference type="InterPro" id="IPR013249">
    <property type="entry name" value="RNA_pol_sigma70_r4_t2"/>
</dbReference>
<dbReference type="Proteomes" id="UP000774750">
    <property type="component" value="Unassembled WGS sequence"/>
</dbReference>